<organism evidence="1 2">
    <name type="scientific">Lipomyces orientalis</name>
    <dbReference type="NCBI Taxonomy" id="1233043"/>
    <lineage>
        <taxon>Eukaryota</taxon>
        <taxon>Fungi</taxon>
        <taxon>Dikarya</taxon>
        <taxon>Ascomycota</taxon>
        <taxon>Saccharomycotina</taxon>
        <taxon>Lipomycetes</taxon>
        <taxon>Lipomycetales</taxon>
        <taxon>Lipomycetaceae</taxon>
        <taxon>Lipomyces</taxon>
    </lineage>
</organism>
<name>A0ACC3TIA5_9ASCO</name>
<dbReference type="EMBL" id="MU970113">
    <property type="protein sequence ID" value="KAK9320897.1"/>
    <property type="molecule type" value="Genomic_DNA"/>
</dbReference>
<comment type="caution">
    <text evidence="1">The sequence shown here is derived from an EMBL/GenBank/DDBJ whole genome shotgun (WGS) entry which is preliminary data.</text>
</comment>
<evidence type="ECO:0000313" key="2">
    <source>
        <dbReference type="Proteomes" id="UP001489719"/>
    </source>
</evidence>
<gene>
    <name evidence="1" type="ORF">V1517DRAFT_309428</name>
</gene>
<accession>A0ACC3TIA5</accession>
<keyword evidence="2" id="KW-1185">Reference proteome</keyword>
<protein>
    <submittedName>
        <fullName evidence="1">Uncharacterized protein</fullName>
    </submittedName>
</protein>
<reference evidence="2" key="1">
    <citation type="journal article" date="2024" name="Front. Bioeng. Biotechnol.">
        <title>Genome-scale model development and genomic sequencing of the oleaginous clade Lipomyces.</title>
        <authorList>
            <person name="Czajka J.J."/>
            <person name="Han Y."/>
            <person name="Kim J."/>
            <person name="Mondo S.J."/>
            <person name="Hofstad B.A."/>
            <person name="Robles A."/>
            <person name="Haridas S."/>
            <person name="Riley R."/>
            <person name="LaButti K."/>
            <person name="Pangilinan J."/>
            <person name="Andreopoulos W."/>
            <person name="Lipzen A."/>
            <person name="Yan J."/>
            <person name="Wang M."/>
            <person name="Ng V."/>
            <person name="Grigoriev I.V."/>
            <person name="Spatafora J.W."/>
            <person name="Magnuson J.K."/>
            <person name="Baker S.E."/>
            <person name="Pomraning K.R."/>
        </authorList>
    </citation>
    <scope>NUCLEOTIDE SEQUENCE [LARGE SCALE GENOMIC DNA]</scope>
    <source>
        <strain evidence="2">CBS 10300</strain>
    </source>
</reference>
<evidence type="ECO:0000313" key="1">
    <source>
        <dbReference type="EMBL" id="KAK9320897.1"/>
    </source>
</evidence>
<dbReference type="Proteomes" id="UP001489719">
    <property type="component" value="Unassembled WGS sequence"/>
</dbReference>
<sequence>MTFGADPNKAITMAVRSFLQTAAKEPSIKRFVLTSSNRAAANPTVNEDVTIDANHRNEEAVESAWPYPLRGGSHLKCHVYASLKAQCEQEIWKFNREEKPGFVINTPGSSGKWVMDFWKDSGHYMPLQQFGPSWYSDTEDTALLHIAALTQEDVKNERLFGWPGTFNFNSWVDVFRQIDPSKPWPADDSAQGHDLCKVDTRYHQRVGIAEAIRTGRLDKLL</sequence>
<proteinExistence type="predicted"/>